<keyword evidence="3" id="KW-1185">Reference proteome</keyword>
<dbReference type="Proteomes" id="UP000663828">
    <property type="component" value="Unassembled WGS sequence"/>
</dbReference>
<sequence>MSERFLTVNGIHKKKGMIKTYSFTTDDDEAKPGTDLPLINNHDKSLPQVSPTNENVSSESDESCSNATLQKRKSLRQKESPKMNPKRVISPNKSDQSKSIDLRTILLLLGTLVFLYFTWTKRDIWISRLILSSRVKINHAHIVQTSTKSSMNVSDGKSELNEPPVITSTKSNTSDHATIKIRRTKMTFGTDPPKKKLVYVPERSPDKTKPVISVKHHSPTLSTTKQNSHCYRPLNSSTDYLTYTETVRLIRTNLTSKNGHRSMLPTVMTKTGLNKYQLYRFLYKKNDNVLSLETFLSLLDIFDMQIFIQSK</sequence>
<evidence type="ECO:0000256" key="1">
    <source>
        <dbReference type="SAM" id="MobiDB-lite"/>
    </source>
</evidence>
<feature type="compositionally biased region" description="Polar residues" evidence="1">
    <location>
        <begin position="47"/>
        <end position="69"/>
    </location>
</feature>
<comment type="caution">
    <text evidence="2">The sequence shown here is derived from an EMBL/GenBank/DDBJ whole genome shotgun (WGS) entry which is preliminary data.</text>
</comment>
<reference evidence="2" key="1">
    <citation type="submission" date="2021-02" db="EMBL/GenBank/DDBJ databases">
        <authorList>
            <person name="Nowell W R."/>
        </authorList>
    </citation>
    <scope>NUCLEOTIDE SEQUENCE</scope>
</reference>
<feature type="region of interest" description="Disordered" evidence="1">
    <location>
        <begin position="148"/>
        <end position="174"/>
    </location>
</feature>
<accession>A0A816HD53</accession>
<gene>
    <name evidence="2" type="ORF">XAT740_LOCUS61522</name>
</gene>
<evidence type="ECO:0000313" key="2">
    <source>
        <dbReference type="EMBL" id="CAF1684570.1"/>
    </source>
</evidence>
<dbReference type="EMBL" id="CAJNOR010016248">
    <property type="protein sequence ID" value="CAF1684570.1"/>
    <property type="molecule type" value="Genomic_DNA"/>
</dbReference>
<name>A0A816HD53_ADIRI</name>
<evidence type="ECO:0000313" key="3">
    <source>
        <dbReference type="Proteomes" id="UP000663828"/>
    </source>
</evidence>
<dbReference type="AlphaFoldDB" id="A0A816HD53"/>
<proteinExistence type="predicted"/>
<protein>
    <submittedName>
        <fullName evidence="2">Uncharacterized protein</fullName>
    </submittedName>
</protein>
<organism evidence="2 3">
    <name type="scientific">Adineta ricciae</name>
    <name type="common">Rotifer</name>
    <dbReference type="NCBI Taxonomy" id="249248"/>
    <lineage>
        <taxon>Eukaryota</taxon>
        <taxon>Metazoa</taxon>
        <taxon>Spiralia</taxon>
        <taxon>Gnathifera</taxon>
        <taxon>Rotifera</taxon>
        <taxon>Eurotatoria</taxon>
        <taxon>Bdelloidea</taxon>
        <taxon>Adinetida</taxon>
        <taxon>Adinetidae</taxon>
        <taxon>Adineta</taxon>
    </lineage>
</organism>
<feature type="region of interest" description="Disordered" evidence="1">
    <location>
        <begin position="26"/>
        <end position="95"/>
    </location>
</feature>